<evidence type="ECO:0000313" key="3">
    <source>
        <dbReference type="EMBL" id="EDV28844.1"/>
    </source>
</evidence>
<accession>B3RLT9</accession>
<feature type="domain" description="FAM124" evidence="2">
    <location>
        <begin position="1"/>
        <end position="190"/>
    </location>
</feature>
<dbReference type="SUPFAM" id="SSF54593">
    <property type="entry name" value="Glyoxalase/Bleomycin resistance protein/Dihydroxybiphenyl dioxygenase"/>
    <property type="match status" value="1"/>
</dbReference>
<dbReference type="eggNOG" id="ENOG502SBG0">
    <property type="taxonomic scope" value="Eukaryota"/>
</dbReference>
<proteinExistence type="inferred from homology"/>
<dbReference type="PANTHER" id="PTHR14715">
    <property type="entry name" value="FAM124 DOMAIN-CONTAINING PROTEIN-RELATED"/>
    <property type="match status" value="1"/>
</dbReference>
<name>B3RLT9_TRIAD</name>
<dbReference type="OMA" id="IHCGNEV"/>
<dbReference type="InterPro" id="IPR029380">
    <property type="entry name" value="FAM124"/>
</dbReference>
<dbReference type="InterPro" id="IPR029068">
    <property type="entry name" value="Glyas_Bleomycin-R_OHBP_Dase"/>
</dbReference>
<dbReference type="GeneID" id="6749261"/>
<evidence type="ECO:0000259" key="2">
    <source>
        <dbReference type="Pfam" id="PF15067"/>
    </source>
</evidence>
<protein>
    <recommendedName>
        <fullName evidence="2">FAM124 domain-containing protein</fullName>
    </recommendedName>
</protein>
<dbReference type="PhylomeDB" id="B3RLT9"/>
<dbReference type="KEGG" id="tad:TRIADDRAFT_5531"/>
<dbReference type="PANTHER" id="PTHR14715:SF6">
    <property type="entry name" value="FAM124 DOMAIN-CONTAINING PROTEIN"/>
    <property type="match status" value="1"/>
</dbReference>
<evidence type="ECO:0000313" key="4">
    <source>
        <dbReference type="Proteomes" id="UP000009022"/>
    </source>
</evidence>
<sequence length="190" mass="22112">ALSLVLFLHENNNPLSAHQIQEKLKLPPWKYHHSQYLGGPSHQRQHQQRQALQKQSAARQDYYSITRNLPLWAVSSIHCGNEVLRFNIFTRNHQAMKEFYTLLLDDQPTFHRQHFCLFTLYSQPGLCIQLSLKYDATLLPIPVQSAFLQFRVHNISELSSTLTSSQLNCPHGRTGWWTTYDPDGNFVLLQ</sequence>
<dbReference type="AlphaFoldDB" id="B3RLT9"/>
<comment type="similarity">
    <text evidence="1">Belongs to the FAM124 family.</text>
</comment>
<gene>
    <name evidence="3" type="ORF">TRIADDRAFT_5531</name>
</gene>
<dbReference type="RefSeq" id="XP_002108046.1">
    <property type="nucleotide sequence ID" value="XM_002108010.1"/>
</dbReference>
<dbReference type="Pfam" id="PF15067">
    <property type="entry name" value="FAM124"/>
    <property type="match status" value="1"/>
</dbReference>
<dbReference type="EMBL" id="DS985241">
    <property type="protein sequence ID" value="EDV28844.1"/>
    <property type="molecule type" value="Genomic_DNA"/>
</dbReference>
<organism evidence="3 4">
    <name type="scientific">Trichoplax adhaerens</name>
    <name type="common">Trichoplax reptans</name>
    <dbReference type="NCBI Taxonomy" id="10228"/>
    <lineage>
        <taxon>Eukaryota</taxon>
        <taxon>Metazoa</taxon>
        <taxon>Placozoa</taxon>
        <taxon>Uniplacotomia</taxon>
        <taxon>Trichoplacea</taxon>
        <taxon>Trichoplacidae</taxon>
        <taxon>Trichoplax</taxon>
    </lineage>
</organism>
<feature type="non-terminal residue" evidence="3">
    <location>
        <position position="1"/>
    </location>
</feature>
<evidence type="ECO:0000256" key="1">
    <source>
        <dbReference type="ARBA" id="ARBA00006440"/>
    </source>
</evidence>
<dbReference type="InterPro" id="IPR046365">
    <property type="entry name" value="FAM124_dom"/>
</dbReference>
<dbReference type="CTD" id="6749261"/>
<dbReference type="HOGENOM" id="CLU_070689_0_0_1"/>
<dbReference type="OrthoDB" id="10023686at2759"/>
<feature type="non-terminal residue" evidence="3">
    <location>
        <position position="190"/>
    </location>
</feature>
<dbReference type="InParanoid" id="B3RLT9"/>
<reference evidence="3 4" key="1">
    <citation type="journal article" date="2008" name="Nature">
        <title>The Trichoplax genome and the nature of placozoans.</title>
        <authorList>
            <person name="Srivastava M."/>
            <person name="Begovic E."/>
            <person name="Chapman J."/>
            <person name="Putnam N.H."/>
            <person name="Hellsten U."/>
            <person name="Kawashima T."/>
            <person name="Kuo A."/>
            <person name="Mitros T."/>
            <person name="Salamov A."/>
            <person name="Carpenter M.L."/>
            <person name="Signorovitch A.Y."/>
            <person name="Moreno M.A."/>
            <person name="Kamm K."/>
            <person name="Grimwood J."/>
            <person name="Schmutz J."/>
            <person name="Shapiro H."/>
            <person name="Grigoriev I.V."/>
            <person name="Buss L.W."/>
            <person name="Schierwater B."/>
            <person name="Dellaporta S.L."/>
            <person name="Rokhsar D.S."/>
        </authorList>
    </citation>
    <scope>NUCLEOTIDE SEQUENCE [LARGE SCALE GENOMIC DNA]</scope>
    <source>
        <strain evidence="3 4">Grell-BS-1999</strain>
    </source>
</reference>
<dbReference type="Proteomes" id="UP000009022">
    <property type="component" value="Unassembled WGS sequence"/>
</dbReference>
<keyword evidence="4" id="KW-1185">Reference proteome</keyword>